<dbReference type="EMBL" id="RBWX01000010">
    <property type="protein sequence ID" value="RKS86499.1"/>
    <property type="molecule type" value="Genomic_DNA"/>
</dbReference>
<dbReference type="Proteomes" id="UP000276029">
    <property type="component" value="Unassembled WGS sequence"/>
</dbReference>
<reference evidence="1 3" key="1">
    <citation type="submission" date="2018-06" db="EMBL/GenBank/DDBJ databases">
        <title>Complete Genome Sequence of the Microcystin-Degrading Bacterium Sphingosinicella microcystinivorans Strain B-9.</title>
        <authorList>
            <person name="Jin H."/>
            <person name="Nishizawa T."/>
            <person name="Guo Y."/>
            <person name="Nishizawa A."/>
            <person name="Park H."/>
            <person name="Kato H."/>
            <person name="Tsuji K."/>
            <person name="Harada K."/>
        </authorList>
    </citation>
    <scope>NUCLEOTIDE SEQUENCE [LARGE SCALE GENOMIC DNA]</scope>
    <source>
        <strain evidence="1 3">B9</strain>
    </source>
</reference>
<protein>
    <submittedName>
        <fullName evidence="1">Uncharacterized protein</fullName>
    </submittedName>
</protein>
<name>A0AAD1G206_SPHMI</name>
<evidence type="ECO:0000313" key="2">
    <source>
        <dbReference type="EMBL" id="RKS86499.1"/>
    </source>
</evidence>
<keyword evidence="4" id="KW-1185">Reference proteome</keyword>
<dbReference type="Proteomes" id="UP000275727">
    <property type="component" value="Chromosome"/>
</dbReference>
<proteinExistence type="predicted"/>
<organism evidence="1 3">
    <name type="scientific">Sphingosinicella microcystinivorans</name>
    <dbReference type="NCBI Taxonomy" id="335406"/>
    <lineage>
        <taxon>Bacteria</taxon>
        <taxon>Pseudomonadati</taxon>
        <taxon>Pseudomonadota</taxon>
        <taxon>Alphaproteobacteria</taxon>
        <taxon>Sphingomonadales</taxon>
        <taxon>Sphingosinicellaceae</taxon>
        <taxon>Sphingosinicella</taxon>
    </lineage>
</organism>
<accession>A0AAD1G206</accession>
<dbReference type="RefSeq" id="WP_121052963.1">
    <property type="nucleotide sequence ID" value="NZ_AP018711.1"/>
</dbReference>
<gene>
    <name evidence="2" type="ORF">DFR51_3206</name>
    <name evidence="1" type="ORF">SmB9_30560</name>
</gene>
<sequence>MCDPVSIGVTALAVATSTAQVVSQAKAAKAQTKAILNQREVMLEENRRAASAELFDRSREARREAARIRTAAGEAGLSLTSGSVEAMLMDSAMQQELAGDRTLANYESRNRATNAEAESMLSHVQKPTALGAGLTIAGSAAEAYIGSPSGKKLSRKYIDRA</sequence>
<evidence type="ECO:0000313" key="3">
    <source>
        <dbReference type="Proteomes" id="UP000275727"/>
    </source>
</evidence>
<dbReference type="KEGG" id="smic:SmB9_30560"/>
<dbReference type="InterPro" id="IPR038996">
    <property type="entry name" value="Gp14"/>
</dbReference>
<dbReference type="EMBL" id="AP018711">
    <property type="protein sequence ID" value="BBE35398.1"/>
    <property type="molecule type" value="Genomic_DNA"/>
</dbReference>
<evidence type="ECO:0000313" key="4">
    <source>
        <dbReference type="Proteomes" id="UP000276029"/>
    </source>
</evidence>
<evidence type="ECO:0000313" key="1">
    <source>
        <dbReference type="EMBL" id="BBE35398.1"/>
    </source>
</evidence>
<dbReference type="Pfam" id="PF24072">
    <property type="entry name" value="T7_gp14"/>
    <property type="match status" value="1"/>
</dbReference>
<dbReference type="AlphaFoldDB" id="A0AAD1G206"/>
<reference evidence="2 4" key="2">
    <citation type="submission" date="2018-10" db="EMBL/GenBank/DDBJ databases">
        <title>Genomic Encyclopedia of Type Strains, Phase IV (KMG-IV): sequencing the most valuable type-strain genomes for metagenomic binning, comparative biology and taxonomic classification.</title>
        <authorList>
            <person name="Goeker M."/>
        </authorList>
    </citation>
    <scope>NUCLEOTIDE SEQUENCE [LARGE SCALE GENOMIC DNA]</scope>
    <source>
        <strain evidence="2 4">DSM 19791</strain>
    </source>
</reference>